<protein>
    <submittedName>
        <fullName evidence="4">RNA-binding protein</fullName>
    </submittedName>
</protein>
<dbReference type="InterPro" id="IPR013517">
    <property type="entry name" value="FG-GAP"/>
</dbReference>
<dbReference type="OrthoDB" id="1488345at2"/>
<evidence type="ECO:0000259" key="3">
    <source>
        <dbReference type="Pfam" id="PF07593"/>
    </source>
</evidence>
<dbReference type="Proteomes" id="UP000317646">
    <property type="component" value="Unassembled WGS sequence"/>
</dbReference>
<dbReference type="PANTHER" id="PTHR16026">
    <property type="entry name" value="CARTILAGE ACIDIC PROTEIN 1"/>
    <property type="match status" value="1"/>
</dbReference>
<proteinExistence type="predicted"/>
<dbReference type="EMBL" id="RCYZ01000003">
    <property type="protein sequence ID" value="TPG66568.1"/>
    <property type="molecule type" value="Genomic_DNA"/>
</dbReference>
<dbReference type="SUPFAM" id="SSF69318">
    <property type="entry name" value="Integrin alpha N-terminal domain"/>
    <property type="match status" value="3"/>
</dbReference>
<dbReference type="PROSITE" id="PS51257">
    <property type="entry name" value="PROKAR_LIPOPROTEIN"/>
    <property type="match status" value="1"/>
</dbReference>
<dbReference type="Gene3D" id="2.130.10.130">
    <property type="entry name" value="Integrin alpha, N-terminal"/>
    <property type="match status" value="5"/>
</dbReference>
<dbReference type="RefSeq" id="WP_140466204.1">
    <property type="nucleotide sequence ID" value="NZ_RCYZ01000003.1"/>
</dbReference>
<name>A0A502GZ36_9BACT</name>
<sequence>MLPSRFCVALVLWGLAGLLLASCQAKQPAAAGAPTLFNLVPAAQSGVSFRNDLVEDEFTNVLVYEYTYNGGGVALGDVNGDGLDDIYFTANKGSNRLYLNKGHLRFEDVTAAAGVGLAEGWKTGVTMVDLNADGKLDMYVCRSGDRPGRLRQNQLFVNQGPDARGVPRFREQAAACGLADSAFSTQAVFFDYDHDQDLDMLLLNHSPRRFEGLDEFYIKQMMATPDALTGLKLYQNEGSAAGALPHYREVATAAGLLNARLSFGLGASVADLNNDGWPDIYVSNDYLTPDYLYINNKDGTFTDRLGEQIGHTSLSSMGNDAADLNNDGYADICTLDMLPEDNRRQKLLFASDNFEQFQVRENAGLHKQYMRNMLQLNNGNGTFSEVGQLAGISNTDWSWAPLLADFDNDGWKDLFVTNGFLHDYTNLDFLKYMGDFLHDRQGNVQRNTLLELVRKMPSSNVVGYAFRNTGGAQFANVSAAWGITTPANSNGAAYADLDNDGDLDLVVNNINAAAFIYRNDASKLLKNRALAVQLQGLGQNRLGLGAKVTLYSGGGLQAQEQLVGRGYESSVSPVLHFGLGQRPVDSVRVVWPGGRRQVVRPAPGSARLVLREADARGPGPAEAPLRPVFTAVASPIRAVAVENDVNDFKRQPLLVNSLSYGGPCLAQADVNGDGRADVFMGGAAGHASRVFAQGPSGQFAEVPEPALRADSLQEASAAAFLDADGDGDQDLYVGTGGYDNFLPRDPLLQDQLYLNDGRGHFAKSPAGSLPPMPTSTGCVRAADVNGDGHPDLFVGGRVVPGRYPEAPASYLLLGDGRGHFADRTAQWAPALRQLGLVTDAAWVDMNGDQRPDLVTVGEWLPVQVWVNEHGQLRDRTAAYLPGRLTGWWNTLLVSDLNGDHKPDLVVGNMGLNTQCRASARQPAELYYKDFDDNGAVDPILCLYAQGKSYPFVSRDELLDQISMTRARFPNYASYANAGLADIFSKDELAGAQVLRANCLQTTCFLSTPQGKYRLGALPVEAQYTPVYALAALDYDHDGCPDLVLGGNVGHSRIRFGTSDAGQGLLLHGDGRGGFAAVPPRQAGLRVPGDVRSFAQVGRTLVVGRNGLPLQAYRYKPAKVR</sequence>
<dbReference type="AlphaFoldDB" id="A0A502GZ36"/>
<dbReference type="PANTHER" id="PTHR16026:SF0">
    <property type="entry name" value="CARTILAGE ACIDIC PROTEIN 1"/>
    <property type="match status" value="1"/>
</dbReference>
<feature type="domain" description="ASPIC/UnbV" evidence="3">
    <location>
        <begin position="543"/>
        <end position="603"/>
    </location>
</feature>
<keyword evidence="5" id="KW-1185">Reference proteome</keyword>
<feature type="signal peptide" evidence="2">
    <location>
        <begin position="1"/>
        <end position="21"/>
    </location>
</feature>
<dbReference type="InterPro" id="IPR028994">
    <property type="entry name" value="Integrin_alpha_N"/>
</dbReference>
<evidence type="ECO:0000313" key="4">
    <source>
        <dbReference type="EMBL" id="TPG66568.1"/>
    </source>
</evidence>
<evidence type="ECO:0000313" key="5">
    <source>
        <dbReference type="Proteomes" id="UP000317646"/>
    </source>
</evidence>
<organism evidence="4 5">
    <name type="scientific">Hymenobacter nivis</name>
    <dbReference type="NCBI Taxonomy" id="1850093"/>
    <lineage>
        <taxon>Bacteria</taxon>
        <taxon>Pseudomonadati</taxon>
        <taxon>Bacteroidota</taxon>
        <taxon>Cytophagia</taxon>
        <taxon>Cytophagales</taxon>
        <taxon>Hymenobacteraceae</taxon>
        <taxon>Hymenobacter</taxon>
    </lineage>
</organism>
<gene>
    <name evidence="4" type="ORF">EAH73_09225</name>
</gene>
<dbReference type="InterPro" id="IPR027039">
    <property type="entry name" value="Crtac1"/>
</dbReference>
<evidence type="ECO:0000256" key="2">
    <source>
        <dbReference type="SAM" id="SignalP"/>
    </source>
</evidence>
<dbReference type="Pfam" id="PF13517">
    <property type="entry name" value="FG-GAP_3"/>
    <property type="match status" value="7"/>
</dbReference>
<comment type="caution">
    <text evidence="4">The sequence shown here is derived from an EMBL/GenBank/DDBJ whole genome shotgun (WGS) entry which is preliminary data.</text>
</comment>
<reference evidence="4 5" key="1">
    <citation type="journal article" date="2019" name="Environ. Microbiol.">
        <title>Species interactions and distinct microbial communities in high Arctic permafrost affected cryosols are associated with the CH4 and CO2 gas fluxes.</title>
        <authorList>
            <person name="Altshuler I."/>
            <person name="Hamel J."/>
            <person name="Turney S."/>
            <person name="Magnuson E."/>
            <person name="Levesque R."/>
            <person name="Greer C."/>
            <person name="Whyte L.G."/>
        </authorList>
    </citation>
    <scope>NUCLEOTIDE SEQUENCE [LARGE SCALE GENOMIC DNA]</scope>
    <source>
        <strain evidence="4 5">S9.2P</strain>
    </source>
</reference>
<dbReference type="Pfam" id="PF07593">
    <property type="entry name" value="UnbV_ASPIC"/>
    <property type="match status" value="1"/>
</dbReference>
<dbReference type="InterPro" id="IPR011519">
    <property type="entry name" value="UnbV_ASPIC"/>
</dbReference>
<feature type="chain" id="PRO_5021376604" evidence="2">
    <location>
        <begin position="22"/>
        <end position="1120"/>
    </location>
</feature>
<keyword evidence="1 2" id="KW-0732">Signal</keyword>
<accession>A0A502GZ36</accession>
<evidence type="ECO:0000256" key="1">
    <source>
        <dbReference type="ARBA" id="ARBA00022729"/>
    </source>
</evidence>